<evidence type="ECO:0000256" key="6">
    <source>
        <dbReference type="ARBA" id="ARBA00022892"/>
    </source>
</evidence>
<sequence>MSSKASLQRTGDSAFKRMDHVSSELFTLTYGSLVLQLIEDFEDYAEVNNQLERMGNNIGQRLIEEFLAKSRVSKCGDFAETCEVIALVGFRMFLGVTGTVSQSAKEPHVCHITLASNPLLDFVELPDEAKGVLQYSNILVGVLKGALEMVQMRVDVEVVHDPLVGDEATELKLTLLEIINDEPPPDDE</sequence>
<dbReference type="RefSeq" id="XP_013761986.1">
    <property type="nucleotide sequence ID" value="XM_013906532.1"/>
</dbReference>
<dbReference type="InterPro" id="IPR024096">
    <property type="entry name" value="NO_sig/Golgi_transp_ligand-bd"/>
</dbReference>
<keyword evidence="6 8" id="KW-0931">ER-Golgi transport</keyword>
<evidence type="ECO:0000256" key="5">
    <source>
        <dbReference type="ARBA" id="ARBA00022824"/>
    </source>
</evidence>
<gene>
    <name evidence="9" type="ORF">AMSG_01383</name>
</gene>
<evidence type="ECO:0000256" key="1">
    <source>
        <dbReference type="ARBA" id="ARBA00004222"/>
    </source>
</evidence>
<dbReference type="InterPro" id="IPR007194">
    <property type="entry name" value="TRAPP_component"/>
</dbReference>
<dbReference type="OMA" id="MVQMQVQ"/>
<dbReference type="OrthoDB" id="10262857at2759"/>
<dbReference type="GO" id="GO:0005794">
    <property type="term" value="C:Golgi apparatus"/>
    <property type="evidence" value="ECO:0007669"/>
    <property type="project" value="UniProtKB-SubCell"/>
</dbReference>
<comment type="function">
    <text evidence="8">May play a role in vesicular transport from endoplasmic reticulum to Golgi.</text>
</comment>
<keyword evidence="7 8" id="KW-0333">Golgi apparatus</keyword>
<dbReference type="eggNOG" id="KOG3330">
    <property type="taxonomic scope" value="Eukaryota"/>
</dbReference>
<dbReference type="PANTHER" id="PTHR13048">
    <property type="entry name" value="TRAFFICKING PROTEIN PARTICLE COMPLEX SUBUNIT 3"/>
    <property type="match status" value="1"/>
</dbReference>
<dbReference type="GO" id="GO:0005783">
    <property type="term" value="C:endoplasmic reticulum"/>
    <property type="evidence" value="ECO:0007669"/>
    <property type="project" value="UniProtKB-SubCell"/>
</dbReference>
<dbReference type="GO" id="GO:0030008">
    <property type="term" value="C:TRAPP complex"/>
    <property type="evidence" value="ECO:0007669"/>
    <property type="project" value="InterPro"/>
</dbReference>
<dbReference type="GeneID" id="25561133"/>
<accession>A0A0L0DMY9</accession>
<evidence type="ECO:0000256" key="3">
    <source>
        <dbReference type="ARBA" id="ARBA00006218"/>
    </source>
</evidence>
<reference evidence="9 10" key="1">
    <citation type="submission" date="2010-05" db="EMBL/GenBank/DDBJ databases">
        <title>The Genome Sequence of Thecamonas trahens ATCC 50062.</title>
        <authorList>
            <consortium name="The Broad Institute Genome Sequencing Platform"/>
            <person name="Russ C."/>
            <person name="Cuomo C."/>
            <person name="Shea T."/>
            <person name="Young S.K."/>
            <person name="Zeng Q."/>
            <person name="Koehrsen M."/>
            <person name="Haas B."/>
            <person name="Borodovsky M."/>
            <person name="Guigo R."/>
            <person name="Alvarado L."/>
            <person name="Berlin A."/>
            <person name="Bochicchio J."/>
            <person name="Borenstein D."/>
            <person name="Chapman S."/>
            <person name="Chen Z."/>
            <person name="Freedman E."/>
            <person name="Gellesch M."/>
            <person name="Goldberg J."/>
            <person name="Griggs A."/>
            <person name="Gujja S."/>
            <person name="Heilman E."/>
            <person name="Heiman D."/>
            <person name="Hepburn T."/>
            <person name="Howarth C."/>
            <person name="Jen D."/>
            <person name="Larson L."/>
            <person name="Mehta T."/>
            <person name="Park D."/>
            <person name="Pearson M."/>
            <person name="Roberts A."/>
            <person name="Saif S."/>
            <person name="Shenoy N."/>
            <person name="Sisk P."/>
            <person name="Stolte C."/>
            <person name="Sykes S."/>
            <person name="Thomson T."/>
            <person name="Walk T."/>
            <person name="White J."/>
            <person name="Yandava C."/>
            <person name="Burger G."/>
            <person name="Gray M.W."/>
            <person name="Holland P.W.H."/>
            <person name="King N."/>
            <person name="Lang F.B.F."/>
            <person name="Roger A.J."/>
            <person name="Ruiz-Trillo I."/>
            <person name="Lander E."/>
            <person name="Nusbaum C."/>
        </authorList>
    </citation>
    <scope>NUCLEOTIDE SEQUENCE [LARGE SCALE GENOMIC DNA]</scope>
    <source>
        <strain evidence="9 10">ATCC 50062</strain>
    </source>
</reference>
<evidence type="ECO:0000256" key="4">
    <source>
        <dbReference type="ARBA" id="ARBA00022448"/>
    </source>
</evidence>
<dbReference type="Proteomes" id="UP000054408">
    <property type="component" value="Unassembled WGS sequence"/>
</dbReference>
<evidence type="ECO:0000313" key="10">
    <source>
        <dbReference type="Proteomes" id="UP000054408"/>
    </source>
</evidence>
<comment type="similarity">
    <text evidence="3 8">Belongs to the TRAPP small subunits family. BET3 subfamily.</text>
</comment>
<dbReference type="Pfam" id="PF04051">
    <property type="entry name" value="TRAPP"/>
    <property type="match status" value="1"/>
</dbReference>
<dbReference type="PIRSF" id="PIRSF018293">
    <property type="entry name" value="TRAPP_I_complex_Bet3"/>
    <property type="match status" value="1"/>
</dbReference>
<evidence type="ECO:0000256" key="7">
    <source>
        <dbReference type="ARBA" id="ARBA00023034"/>
    </source>
</evidence>
<dbReference type="EMBL" id="GL349437">
    <property type="protein sequence ID" value="KNC53672.1"/>
    <property type="molecule type" value="Genomic_DNA"/>
</dbReference>
<evidence type="ECO:0000313" key="9">
    <source>
        <dbReference type="EMBL" id="KNC53672.1"/>
    </source>
</evidence>
<dbReference type="CDD" id="cd14942">
    <property type="entry name" value="TRAPPC3_bet3"/>
    <property type="match status" value="1"/>
</dbReference>
<evidence type="ECO:0000256" key="8">
    <source>
        <dbReference type="PIRNR" id="PIRNR018293"/>
    </source>
</evidence>
<keyword evidence="4 8" id="KW-0813">Transport</keyword>
<evidence type="ECO:0000256" key="2">
    <source>
        <dbReference type="ARBA" id="ARBA00004240"/>
    </source>
</evidence>
<name>A0A0L0DMY9_THETB</name>
<comment type="subcellular location">
    <subcellularLocation>
        <location evidence="2">Endoplasmic reticulum</location>
    </subcellularLocation>
    <subcellularLocation>
        <location evidence="1 8">Golgi apparatus</location>
        <location evidence="1 8">cis-Golgi network</location>
    </subcellularLocation>
</comment>
<dbReference type="SUPFAM" id="SSF111126">
    <property type="entry name" value="Ligand-binding domain in the NO signalling and Golgi transport"/>
    <property type="match status" value="1"/>
</dbReference>
<organism evidence="9 10">
    <name type="scientific">Thecamonas trahens ATCC 50062</name>
    <dbReference type="NCBI Taxonomy" id="461836"/>
    <lineage>
        <taxon>Eukaryota</taxon>
        <taxon>Apusozoa</taxon>
        <taxon>Apusomonadida</taxon>
        <taxon>Apusomonadidae</taxon>
        <taxon>Thecamonas</taxon>
    </lineage>
</organism>
<dbReference type="GO" id="GO:0048193">
    <property type="term" value="P:Golgi vesicle transport"/>
    <property type="evidence" value="ECO:0007669"/>
    <property type="project" value="InterPro"/>
</dbReference>
<protein>
    <recommendedName>
        <fullName evidence="8">Trafficking protein particle complex subunit</fullName>
    </recommendedName>
</protein>
<dbReference type="AlphaFoldDB" id="A0A0L0DMY9"/>
<dbReference type="STRING" id="461836.A0A0L0DMY9"/>
<keyword evidence="10" id="KW-1185">Reference proteome</keyword>
<proteinExistence type="inferred from homology"/>
<dbReference type="InterPro" id="IPR016721">
    <property type="entry name" value="Bet3"/>
</dbReference>
<comment type="subunit">
    <text evidence="8">Homodimer.</text>
</comment>
<dbReference type="Gene3D" id="3.30.1380.20">
    <property type="entry name" value="Trafficking protein particle complex subunit 3"/>
    <property type="match status" value="1"/>
</dbReference>
<dbReference type="FunFam" id="3.30.1380.20:FF:000001">
    <property type="entry name" value="Trafficking protein particle complex subunit BET3"/>
    <property type="match status" value="1"/>
</dbReference>
<dbReference type="GO" id="GO:0016236">
    <property type="term" value="P:macroautophagy"/>
    <property type="evidence" value="ECO:0007669"/>
    <property type="project" value="UniProtKB-ARBA"/>
</dbReference>
<keyword evidence="5" id="KW-0256">Endoplasmic reticulum</keyword>